<comment type="caution">
    <text evidence="2">The sequence shown here is derived from an EMBL/GenBank/DDBJ whole genome shotgun (WGS) entry which is preliminary data.</text>
</comment>
<reference evidence="2 3" key="1">
    <citation type="submission" date="2023-01" db="EMBL/GenBank/DDBJ databases">
        <title>Analysis of 21 Apiospora genomes using comparative genomics revels a genus with tremendous synthesis potential of carbohydrate active enzymes and secondary metabolites.</title>
        <authorList>
            <person name="Sorensen T."/>
        </authorList>
    </citation>
    <scope>NUCLEOTIDE SEQUENCE [LARGE SCALE GENOMIC DNA]</scope>
    <source>
        <strain evidence="2 3">CBS 24483</strain>
    </source>
</reference>
<keyword evidence="3" id="KW-1185">Reference proteome</keyword>
<protein>
    <submittedName>
        <fullName evidence="2">Uncharacterized protein</fullName>
    </submittedName>
</protein>
<dbReference type="EMBL" id="JAQQWE010000004">
    <property type="protein sequence ID" value="KAK7956371.1"/>
    <property type="molecule type" value="Genomic_DNA"/>
</dbReference>
<dbReference type="GeneID" id="92074877"/>
<evidence type="ECO:0000256" key="1">
    <source>
        <dbReference type="SAM" id="MobiDB-lite"/>
    </source>
</evidence>
<evidence type="ECO:0000313" key="3">
    <source>
        <dbReference type="Proteomes" id="UP001391051"/>
    </source>
</evidence>
<dbReference type="Proteomes" id="UP001391051">
    <property type="component" value="Unassembled WGS sequence"/>
</dbReference>
<dbReference type="RefSeq" id="XP_066701677.1">
    <property type="nucleotide sequence ID" value="XM_066841815.1"/>
</dbReference>
<feature type="compositionally biased region" description="Pro residues" evidence="1">
    <location>
        <begin position="8"/>
        <end position="28"/>
    </location>
</feature>
<proteinExistence type="predicted"/>
<evidence type="ECO:0000313" key="2">
    <source>
        <dbReference type="EMBL" id="KAK7956371.1"/>
    </source>
</evidence>
<accession>A0ABR1QI05</accession>
<feature type="region of interest" description="Disordered" evidence="1">
    <location>
        <begin position="1"/>
        <end position="30"/>
    </location>
</feature>
<gene>
    <name evidence="2" type="ORF">PG986_005593</name>
</gene>
<organism evidence="2 3">
    <name type="scientific">Apiospora aurea</name>
    <dbReference type="NCBI Taxonomy" id="335848"/>
    <lineage>
        <taxon>Eukaryota</taxon>
        <taxon>Fungi</taxon>
        <taxon>Dikarya</taxon>
        <taxon>Ascomycota</taxon>
        <taxon>Pezizomycotina</taxon>
        <taxon>Sordariomycetes</taxon>
        <taxon>Xylariomycetidae</taxon>
        <taxon>Amphisphaeriales</taxon>
        <taxon>Apiosporaceae</taxon>
        <taxon>Apiospora</taxon>
    </lineage>
</organism>
<sequence length="97" mass="10843">MPNEETPRPPPIPGPPLDPSPPTLPTPQAPFRFLALPPEIRGLVYIFVLWEDDNNNAPKPERRHLALCPYAPRDTTSFPEPPFVQARWKSIQTAAGP</sequence>
<name>A0ABR1QI05_9PEZI</name>